<evidence type="ECO:0000313" key="6">
    <source>
        <dbReference type="Proteomes" id="UP000663865"/>
    </source>
</evidence>
<dbReference type="Proteomes" id="UP000663865">
    <property type="component" value="Unassembled WGS sequence"/>
</dbReference>
<dbReference type="EMBL" id="CAJNYU010000053">
    <property type="protein sequence ID" value="CAF3326211.1"/>
    <property type="molecule type" value="Genomic_DNA"/>
</dbReference>
<evidence type="ECO:0000259" key="1">
    <source>
        <dbReference type="Pfam" id="PF05699"/>
    </source>
</evidence>
<dbReference type="EMBL" id="CAJNYV010005024">
    <property type="protein sequence ID" value="CAF3717050.1"/>
    <property type="molecule type" value="Genomic_DNA"/>
</dbReference>
<dbReference type="GO" id="GO:0046983">
    <property type="term" value="F:protein dimerization activity"/>
    <property type="evidence" value="ECO:0007669"/>
    <property type="project" value="InterPro"/>
</dbReference>
<reference evidence="3" key="1">
    <citation type="submission" date="2021-02" db="EMBL/GenBank/DDBJ databases">
        <authorList>
            <person name="Nowell W R."/>
        </authorList>
    </citation>
    <scope>NUCLEOTIDE SEQUENCE</scope>
</reference>
<dbReference type="PANTHER" id="PTHR37162">
    <property type="entry name" value="HAT FAMILY DIMERISATION DOMAINCONTAINING PROTEIN-RELATED"/>
    <property type="match status" value="1"/>
</dbReference>
<accession>A0A818VXS5</accession>
<dbReference type="SUPFAM" id="SSF53098">
    <property type="entry name" value="Ribonuclease H-like"/>
    <property type="match status" value="1"/>
</dbReference>
<dbReference type="Proteomes" id="UP000663869">
    <property type="component" value="Unassembled WGS sequence"/>
</dbReference>
<dbReference type="Proteomes" id="UP000663862">
    <property type="component" value="Unassembled WGS sequence"/>
</dbReference>
<organism evidence="3 6">
    <name type="scientific">Rotaria socialis</name>
    <dbReference type="NCBI Taxonomy" id="392032"/>
    <lineage>
        <taxon>Eukaryota</taxon>
        <taxon>Metazoa</taxon>
        <taxon>Spiralia</taxon>
        <taxon>Gnathifera</taxon>
        <taxon>Rotifera</taxon>
        <taxon>Eurotatoria</taxon>
        <taxon>Bdelloidea</taxon>
        <taxon>Philodinida</taxon>
        <taxon>Philodinidae</taxon>
        <taxon>Rotaria</taxon>
    </lineage>
</organism>
<comment type="caution">
    <text evidence="3">The sequence shown here is derived from an EMBL/GenBank/DDBJ whole genome shotgun (WGS) entry which is preliminary data.</text>
</comment>
<evidence type="ECO:0000313" key="2">
    <source>
        <dbReference type="EMBL" id="CAF3326211.1"/>
    </source>
</evidence>
<dbReference type="PANTHER" id="PTHR37162:SF1">
    <property type="entry name" value="BED-TYPE DOMAIN-CONTAINING PROTEIN"/>
    <property type="match status" value="1"/>
</dbReference>
<dbReference type="AlphaFoldDB" id="A0A818VXS5"/>
<evidence type="ECO:0000313" key="5">
    <source>
        <dbReference type="EMBL" id="CAF4916144.1"/>
    </source>
</evidence>
<dbReference type="Pfam" id="PF05699">
    <property type="entry name" value="Dimer_Tnp_hAT"/>
    <property type="match status" value="1"/>
</dbReference>
<dbReference type="EMBL" id="CAJOBQ010001256">
    <property type="protein sequence ID" value="CAF4471241.1"/>
    <property type="molecule type" value="Genomic_DNA"/>
</dbReference>
<sequence>MSSSEDEIMEISNLPSSSNNYVSKSSETVPVDKAISLPPKTTNTIIAKISSPSASRINKRYQSKFKKEWLSNSYFSTFLRECKTDQTKAVCVTCNIQFSILNSGVGDINHHVQTKKHQDRTKSAEANPSNRIYSTFNITTTELNKLCAVEGAMVFHTVKHSHSYISHGCTIDTIKKCFPDSSTVKNITCDRTKAREIACNVLAPSLTDYIVAELKNVSSFSICYDASNKGNAKMVPIVVQFFSKTGVKHGILEFIEQMHESADALFKNIKYVLEANELKLNQLVSLGSDNTNVNVGNHHSVFALFEKLLPGLIKGTCYCHVLHNSVKHGHEHLLFDIETALLKIYSHFCRSSLRSQQLTNYFEFIDEEQQVILKHIKLRWLSLLRSIERLIGVHPIVKSYFLNLQSGECPELLLEFFTSHNSECTLFFLANILPEVQNANLLLQRNYTTGVSIHGIITNLLRKLQNRLKDDFFGYKVDELFENCPIKQVGDLKQSFRLFIRSVIDYIEKYYNNYKSFYRSISIFDELDIEKVEWKFIQQCSTFVANQTIDLDDLYNDFTHIKSKYIDLKERFGGITTQVQSFIVSNLGQSKYNGAAVKNRTNLCNDCDLKDNLDDSDTNDDKPDAEIYKDKKTNKSIRPDHLWAYLLDGEHVPNLRKLIEFVFAIPASNSFCESVFSHMNFLWNNNRNKMKHDLVGAELKIKMNTHLTCTEFYDYLLTKPDILKKIRSSEKYSHIAKVP</sequence>
<proteinExistence type="predicted"/>
<dbReference type="InterPro" id="IPR012337">
    <property type="entry name" value="RNaseH-like_sf"/>
</dbReference>
<dbReference type="InterPro" id="IPR008906">
    <property type="entry name" value="HATC_C_dom"/>
</dbReference>
<name>A0A818VXS5_9BILA</name>
<gene>
    <name evidence="2" type="ORF">FME351_LOCUS1938</name>
    <name evidence="3" type="ORF">KIK155_LOCUS27731</name>
    <name evidence="5" type="ORF">TOA249_LOCUS31757</name>
    <name evidence="4" type="ORF">TSG867_LOCUS18657</name>
</gene>
<dbReference type="EMBL" id="CAJOBS010006773">
    <property type="protein sequence ID" value="CAF4916144.1"/>
    <property type="molecule type" value="Genomic_DNA"/>
</dbReference>
<protein>
    <recommendedName>
        <fullName evidence="1">HAT C-terminal dimerisation domain-containing protein</fullName>
    </recommendedName>
</protein>
<evidence type="ECO:0000313" key="3">
    <source>
        <dbReference type="EMBL" id="CAF3717050.1"/>
    </source>
</evidence>
<evidence type="ECO:0000313" key="4">
    <source>
        <dbReference type="EMBL" id="CAF4471241.1"/>
    </source>
</evidence>
<dbReference type="Proteomes" id="UP000663838">
    <property type="component" value="Unassembled WGS sequence"/>
</dbReference>
<feature type="domain" description="HAT C-terminal dimerisation" evidence="1">
    <location>
        <begin position="635"/>
        <end position="697"/>
    </location>
</feature>